<feature type="region of interest" description="Disordered" evidence="8">
    <location>
        <begin position="1385"/>
        <end position="1414"/>
    </location>
</feature>
<feature type="domain" description="EF-hand" evidence="9">
    <location>
        <begin position="1545"/>
        <end position="1580"/>
    </location>
</feature>
<dbReference type="SUPFAM" id="SSF49562">
    <property type="entry name" value="C2 domain (Calcium/lipid-binding domain, CaLB)"/>
    <property type="match status" value="1"/>
</dbReference>
<dbReference type="GO" id="GO:1905515">
    <property type="term" value="P:non-motile cilium assembly"/>
    <property type="evidence" value="ECO:0007669"/>
    <property type="project" value="TreeGrafter"/>
</dbReference>
<dbReference type="eggNOG" id="KOG1093">
    <property type="taxonomic scope" value="Eukaryota"/>
</dbReference>
<evidence type="ECO:0000256" key="3">
    <source>
        <dbReference type="ARBA" id="ARBA00022837"/>
    </source>
</evidence>
<comment type="similarity">
    <text evidence="2">Belongs to the RPGRIP1 family.</text>
</comment>
<proteinExistence type="inferred from homology"/>
<feature type="coiled-coil region" evidence="7">
    <location>
        <begin position="543"/>
        <end position="586"/>
    </location>
</feature>
<dbReference type="GO" id="GO:0035869">
    <property type="term" value="C:ciliary transition zone"/>
    <property type="evidence" value="ECO:0007669"/>
    <property type="project" value="TreeGrafter"/>
</dbReference>
<dbReference type="KEGG" id="tet:TTHERM_00715790"/>
<keyword evidence="4 7" id="KW-0175">Coiled coil</keyword>
<accession>I7LT41</accession>
<dbReference type="PROSITE" id="PS00018">
    <property type="entry name" value="EF_HAND_1"/>
    <property type="match status" value="5"/>
</dbReference>
<dbReference type="Proteomes" id="UP000009168">
    <property type="component" value="Unassembled WGS sequence"/>
</dbReference>
<feature type="coiled-coil region" evidence="7">
    <location>
        <begin position="254"/>
        <end position="281"/>
    </location>
</feature>
<dbReference type="PANTHER" id="PTHR14240">
    <property type="entry name" value="RETINITIS PIGMENTOSA GTPASE REGULATOR-INTERACTING PROTEIN"/>
    <property type="match status" value="1"/>
</dbReference>
<evidence type="ECO:0000313" key="11">
    <source>
        <dbReference type="Proteomes" id="UP000009168"/>
    </source>
</evidence>
<dbReference type="Pfam" id="PF13499">
    <property type="entry name" value="EF-hand_7"/>
    <property type="match status" value="3"/>
</dbReference>
<feature type="coiled-coil region" evidence="7">
    <location>
        <begin position="313"/>
        <end position="449"/>
    </location>
</feature>
<dbReference type="InterPro" id="IPR011992">
    <property type="entry name" value="EF-hand-dom_pair"/>
</dbReference>
<dbReference type="EMBL" id="GG662447">
    <property type="protein sequence ID" value="EAR84275.2"/>
    <property type="molecule type" value="Genomic_DNA"/>
</dbReference>
<dbReference type="PROSITE" id="PS50222">
    <property type="entry name" value="EF_HAND_2"/>
    <property type="match status" value="7"/>
</dbReference>
<dbReference type="InterPro" id="IPR035892">
    <property type="entry name" value="C2_domain_sf"/>
</dbReference>
<dbReference type="Gene3D" id="2.60.40.150">
    <property type="entry name" value="C2 domain"/>
    <property type="match status" value="1"/>
</dbReference>
<dbReference type="InParanoid" id="I7LT41"/>
<keyword evidence="11" id="KW-1185">Reference proteome</keyword>
<evidence type="ECO:0000256" key="6">
    <source>
        <dbReference type="ARBA" id="ARBA00023273"/>
    </source>
</evidence>
<feature type="domain" description="EF-hand" evidence="9">
    <location>
        <begin position="1345"/>
        <end position="1380"/>
    </location>
</feature>
<dbReference type="SUPFAM" id="SSF47473">
    <property type="entry name" value="EF-hand"/>
    <property type="match status" value="2"/>
</dbReference>
<dbReference type="OrthoDB" id="296561at2759"/>
<protein>
    <submittedName>
        <fullName evidence="10">EF hand protein</fullName>
    </submittedName>
</protein>
<evidence type="ECO:0000256" key="1">
    <source>
        <dbReference type="ARBA" id="ARBA00004138"/>
    </source>
</evidence>
<comment type="subcellular location">
    <subcellularLocation>
        <location evidence="1">Cell projection</location>
        <location evidence="1">Cilium</location>
    </subcellularLocation>
</comment>
<feature type="compositionally biased region" description="Polar residues" evidence="8">
    <location>
        <begin position="41"/>
        <end position="53"/>
    </location>
</feature>
<dbReference type="RefSeq" id="XP_001031938.2">
    <property type="nucleotide sequence ID" value="XM_001031938.2"/>
</dbReference>
<dbReference type="PANTHER" id="PTHR14240:SF1">
    <property type="entry name" value="PROTEIN FANTOM-RELATED"/>
    <property type="match status" value="1"/>
</dbReference>
<feature type="region of interest" description="Disordered" evidence="8">
    <location>
        <begin position="14"/>
        <end position="111"/>
    </location>
</feature>
<feature type="domain" description="EF-hand" evidence="9">
    <location>
        <begin position="1107"/>
        <end position="1142"/>
    </location>
</feature>
<evidence type="ECO:0000259" key="9">
    <source>
        <dbReference type="PROSITE" id="PS50222"/>
    </source>
</evidence>
<evidence type="ECO:0000313" key="10">
    <source>
        <dbReference type="EMBL" id="EAR84275.2"/>
    </source>
</evidence>
<feature type="domain" description="EF-hand" evidence="9">
    <location>
        <begin position="1309"/>
        <end position="1344"/>
    </location>
</feature>
<keyword evidence="5" id="KW-0969">Cilium</keyword>
<feature type="domain" description="EF-hand" evidence="9">
    <location>
        <begin position="1581"/>
        <end position="1615"/>
    </location>
</feature>
<sequence>MSRKSELALQMEKANIFGKSKRSDTSEIGNKYQGDVKKSILESQQDPLSQGQRQKYKSEKEQQKNQDQNILGFFQEGTNDKENYSSDEEKAKKLKGTVSQKDRDKLENELNKKRLKSPAKPYNWNKLNDREKTDAFVTTYQHNLQLKSRQNDLENELKKMMTQLSHIKKDLRYNSRNLSQGDTKGLDSFDHVEIENLKIENSRLKQKIEALASVKSVINQKQKVASQNKLIKAIKQQEQERNMAALSEEERQKLSDMLKVIDNYKIQLKESEQQIKMLQDQVLKQDKGHQRVTEAQVRITDLQNKQEVITSHYEQNRIALQNCQAQLKQAQLAQQKEQMYNQELKTEIDILKNEIKHYEKLEDELTTVKAKNNTLEKQLQQLAIDPLFRDFKDQSINEVRLREIREENFKIKEEVRNLKEMNDNLNEKLKFVEKQNLELTDELSKKRQEFVQVKTELEILRKGSLAGEKLSDFQQSDFIDALGLVKWDGKDPKWRHLELTEKNRADEVYAKIGDNPVELKKKIQHLILEKGELGLHLERQATMLRTKIEIDREKERLHKLEIDQLNEQLRIQKSKAEELAKLASIKGYMVDDQKGPTHIYEIDNVKYDKNVQEFITEDHAEEELGPGENFFDIFIGSVDLDENICQRQSDTILNMQEIMTFFTVDFYNHDTQHTTIVDGKKNSYNFQATFKVKVDDFFITFLKEKYLKLELYHVQQQNAILFGTANVPLGQLISENTSPSISAVIEQTVKVRATRGMSQDQFIACLNIKYRMRYPINRNIEWASEKMKFNTQKVKEEQEKEMFKEYLRKRLVIKIDKAQGHGFMHQDQLFVFFNFMGKDYITPNQMGPNPIWNYENVIDVVVDENFRSMCRNDGLKFIVFNDQVDNLNHNQEEYMEEDILGSGVLNLNNLIDGDVIYPVVKIMGKTSRGVTEEKGQLHVLVYWYEGWGEDYKPKYEHMLLARDWENKISRTIADSLRSKGLALTTSYYVMNRDQDEYISKDDFYSTVRETLGLKIPDEELDIYYHRLPQPFTKQNFESVFRNYLIDTSGYTEDILLERELEKRRQQQNLGSYEPTSIMLKMKNLSLEDRRNYERTRIKVCALLSKKLQNKTVNQIFKEIDDDGNGQISLFNLSNYLTFQGWKISKDEIQTFLKVIDFNKDGQISLEEFKQFIYNSEGQNQGSIDQRQIDHFISTIKQKILHYLKQQKLSFQDLFKLIDNDRSGTISNIELMIFLSEKLNIKLKFEEIQIITYNFDKNNDDQIDLFEFIDSLKVEAQKHQDKYDSIFTKEKNIVSTIESICIQLNSYMVQNKKTRGDLFDLFDSNNDKFISEMETKKAFAEMNIKVQPNELKEFYEFLDTNNDKKVSIKEFISTLKNELTRLEKKGMLNKQIERNTPEPSSLQQSEIRQGQGSMLSSQNMKFGARDSAISVSQQDPDDQLSQKFSKNVKKYKSLYEQEFKKKSVGRDWVSVVDFQKTIKDVSKDDLSDKEINHLVRRVVKQNDRGNIIYQSFLSLDQQSQRISISENPKEQLTKQIFSRIGRILREKRIDYQHAFERIDKDRNNSISLSEFKSAFKQMSLNLTDEELEDMYAYVDRDGKNGITIEEFASVMFKSQF</sequence>
<evidence type="ECO:0000256" key="8">
    <source>
        <dbReference type="SAM" id="MobiDB-lite"/>
    </source>
</evidence>
<feature type="compositionally biased region" description="Polar residues" evidence="8">
    <location>
        <begin position="1396"/>
        <end position="1414"/>
    </location>
</feature>
<dbReference type="STRING" id="312017.I7LT41"/>
<keyword evidence="6" id="KW-0966">Cell projection</keyword>
<evidence type="ECO:0000256" key="7">
    <source>
        <dbReference type="SAM" id="Coils"/>
    </source>
</evidence>
<feature type="domain" description="EF-hand" evidence="9">
    <location>
        <begin position="1205"/>
        <end position="1240"/>
    </location>
</feature>
<dbReference type="GeneID" id="7831850"/>
<dbReference type="InterPro" id="IPR031139">
    <property type="entry name" value="RPGRIP1_fam"/>
</dbReference>
<dbReference type="CDD" id="cd00051">
    <property type="entry name" value="EFh"/>
    <property type="match status" value="4"/>
</dbReference>
<dbReference type="InterPro" id="IPR002048">
    <property type="entry name" value="EF_hand_dom"/>
</dbReference>
<dbReference type="InterPro" id="IPR021656">
    <property type="entry name" value="C2-C2_1"/>
</dbReference>
<dbReference type="InterPro" id="IPR018247">
    <property type="entry name" value="EF_Hand_1_Ca_BS"/>
</dbReference>
<dbReference type="Pfam" id="PF13202">
    <property type="entry name" value="EF-hand_5"/>
    <property type="match status" value="1"/>
</dbReference>
<reference evidence="11" key="1">
    <citation type="journal article" date="2006" name="PLoS Biol.">
        <title>Macronuclear genome sequence of the ciliate Tetrahymena thermophila, a model eukaryote.</title>
        <authorList>
            <person name="Eisen J.A."/>
            <person name="Coyne R.S."/>
            <person name="Wu M."/>
            <person name="Wu D."/>
            <person name="Thiagarajan M."/>
            <person name="Wortman J.R."/>
            <person name="Badger J.H."/>
            <person name="Ren Q."/>
            <person name="Amedeo P."/>
            <person name="Jones K.M."/>
            <person name="Tallon L.J."/>
            <person name="Delcher A.L."/>
            <person name="Salzberg S.L."/>
            <person name="Silva J.C."/>
            <person name="Haas B.J."/>
            <person name="Majoros W.H."/>
            <person name="Farzad M."/>
            <person name="Carlton J.M."/>
            <person name="Smith R.K. Jr."/>
            <person name="Garg J."/>
            <person name="Pearlman R.E."/>
            <person name="Karrer K.M."/>
            <person name="Sun L."/>
            <person name="Manning G."/>
            <person name="Elde N.C."/>
            <person name="Turkewitz A.P."/>
            <person name="Asai D.J."/>
            <person name="Wilkes D.E."/>
            <person name="Wang Y."/>
            <person name="Cai H."/>
            <person name="Collins K."/>
            <person name="Stewart B.A."/>
            <person name="Lee S.R."/>
            <person name="Wilamowska K."/>
            <person name="Weinberg Z."/>
            <person name="Ruzzo W.L."/>
            <person name="Wloga D."/>
            <person name="Gaertig J."/>
            <person name="Frankel J."/>
            <person name="Tsao C.-C."/>
            <person name="Gorovsky M.A."/>
            <person name="Keeling P.J."/>
            <person name="Waller R.F."/>
            <person name="Patron N.J."/>
            <person name="Cherry J.M."/>
            <person name="Stover N.A."/>
            <person name="Krieger C.J."/>
            <person name="del Toro C."/>
            <person name="Ryder H.F."/>
            <person name="Williamson S.C."/>
            <person name="Barbeau R.A."/>
            <person name="Hamilton E.P."/>
            <person name="Orias E."/>
        </authorList>
    </citation>
    <scope>NUCLEOTIDE SEQUENCE [LARGE SCALE GENOMIC DNA]</scope>
    <source>
        <strain evidence="11">SB210</strain>
    </source>
</reference>
<feature type="compositionally biased region" description="Basic and acidic residues" evidence="8">
    <location>
        <begin position="78"/>
        <end position="91"/>
    </location>
</feature>
<feature type="compositionally biased region" description="Basic and acidic residues" evidence="8">
    <location>
        <begin position="1385"/>
        <end position="1395"/>
    </location>
</feature>
<dbReference type="GO" id="GO:0005856">
    <property type="term" value="C:cytoskeleton"/>
    <property type="evidence" value="ECO:0007669"/>
    <property type="project" value="UniProtKB-ARBA"/>
</dbReference>
<dbReference type="Pfam" id="PF11618">
    <property type="entry name" value="C2-C2_1"/>
    <property type="match status" value="1"/>
</dbReference>
<feature type="compositionally biased region" description="Basic and acidic residues" evidence="8">
    <location>
        <begin position="100"/>
        <end position="111"/>
    </location>
</feature>
<keyword evidence="3" id="KW-0106">Calcium</keyword>
<evidence type="ECO:0000256" key="5">
    <source>
        <dbReference type="ARBA" id="ARBA00023069"/>
    </source>
</evidence>
<organism evidence="10 11">
    <name type="scientific">Tetrahymena thermophila (strain SB210)</name>
    <dbReference type="NCBI Taxonomy" id="312017"/>
    <lineage>
        <taxon>Eukaryota</taxon>
        <taxon>Sar</taxon>
        <taxon>Alveolata</taxon>
        <taxon>Ciliophora</taxon>
        <taxon>Intramacronucleata</taxon>
        <taxon>Oligohymenophorea</taxon>
        <taxon>Hymenostomatida</taxon>
        <taxon>Tetrahymenina</taxon>
        <taxon>Tetrahymenidae</taxon>
        <taxon>Tetrahymena</taxon>
    </lineage>
</organism>
<dbReference type="GO" id="GO:0005509">
    <property type="term" value="F:calcium ion binding"/>
    <property type="evidence" value="ECO:0007669"/>
    <property type="project" value="InterPro"/>
</dbReference>
<dbReference type="SMART" id="SM00054">
    <property type="entry name" value="EFh"/>
    <property type="match status" value="7"/>
</dbReference>
<feature type="domain" description="EF-hand" evidence="9">
    <location>
        <begin position="1143"/>
        <end position="1178"/>
    </location>
</feature>
<feature type="coiled-coil region" evidence="7">
    <location>
        <begin position="143"/>
        <end position="170"/>
    </location>
</feature>
<evidence type="ECO:0000256" key="2">
    <source>
        <dbReference type="ARBA" id="ARBA00006042"/>
    </source>
</evidence>
<evidence type="ECO:0000256" key="4">
    <source>
        <dbReference type="ARBA" id="ARBA00023054"/>
    </source>
</evidence>
<name>I7LT41_TETTS</name>
<dbReference type="Gene3D" id="1.10.238.10">
    <property type="entry name" value="EF-hand"/>
    <property type="match status" value="4"/>
</dbReference>
<gene>
    <name evidence="10" type="ORF">TTHERM_00715790</name>
</gene>